<name>A0A8X9A5W0_SALSN</name>
<sequence length="75" mass="8774">MVIPKCRLNDEFFSHLKLELGKLKFSVSKTQDVEDRVLELETLQKALEEATEAYDKMQAELITARQNLMRLFTID</sequence>
<dbReference type="PANTHER" id="PTHR36333">
    <property type="entry name" value="DIMETHYLALLYL, ADENOSINE TRNA METHYLTHIOTRANSFERASE"/>
    <property type="match status" value="1"/>
</dbReference>
<keyword evidence="3" id="KW-1185">Reference proteome</keyword>
<dbReference type="PANTHER" id="PTHR36333:SF1">
    <property type="entry name" value="DIMETHYLALLYL, ADENOSINE TRNA METHYLTHIOTRANSFERASE"/>
    <property type="match status" value="1"/>
</dbReference>
<reference evidence="2" key="1">
    <citation type="submission" date="2018-01" db="EMBL/GenBank/DDBJ databases">
        <authorList>
            <person name="Mao J.F."/>
        </authorList>
    </citation>
    <scope>NUCLEOTIDE SEQUENCE</scope>
    <source>
        <strain evidence="2">Huo1</strain>
        <tissue evidence="2">Leaf</tissue>
    </source>
</reference>
<feature type="coiled-coil region" evidence="1">
    <location>
        <begin position="33"/>
        <end position="67"/>
    </location>
</feature>
<reference evidence="2" key="2">
    <citation type="submission" date="2020-08" db="EMBL/GenBank/DDBJ databases">
        <title>Plant Genome Project.</title>
        <authorList>
            <person name="Zhang R.-G."/>
        </authorList>
    </citation>
    <scope>NUCLEOTIDE SEQUENCE</scope>
    <source>
        <strain evidence="2">Huo1</strain>
        <tissue evidence="2">Leaf</tissue>
    </source>
</reference>
<protein>
    <submittedName>
        <fullName evidence="2">Uncharacterized protein</fullName>
    </submittedName>
</protein>
<dbReference type="EMBL" id="PNBA02000004">
    <property type="protein sequence ID" value="KAG6428741.1"/>
    <property type="molecule type" value="Genomic_DNA"/>
</dbReference>
<evidence type="ECO:0000256" key="1">
    <source>
        <dbReference type="SAM" id="Coils"/>
    </source>
</evidence>
<organism evidence="2">
    <name type="scientific">Salvia splendens</name>
    <name type="common">Scarlet sage</name>
    <dbReference type="NCBI Taxonomy" id="180675"/>
    <lineage>
        <taxon>Eukaryota</taxon>
        <taxon>Viridiplantae</taxon>
        <taxon>Streptophyta</taxon>
        <taxon>Embryophyta</taxon>
        <taxon>Tracheophyta</taxon>
        <taxon>Spermatophyta</taxon>
        <taxon>Magnoliopsida</taxon>
        <taxon>eudicotyledons</taxon>
        <taxon>Gunneridae</taxon>
        <taxon>Pentapetalae</taxon>
        <taxon>asterids</taxon>
        <taxon>lamiids</taxon>
        <taxon>Lamiales</taxon>
        <taxon>Lamiaceae</taxon>
        <taxon>Nepetoideae</taxon>
        <taxon>Mentheae</taxon>
        <taxon>Salviinae</taxon>
        <taxon>Salvia</taxon>
        <taxon>Salvia subgen. Calosphace</taxon>
        <taxon>core Calosphace</taxon>
    </lineage>
</organism>
<proteinExistence type="predicted"/>
<accession>A0A8X9A5W0</accession>
<dbReference type="GO" id="GO:0009570">
    <property type="term" value="C:chloroplast stroma"/>
    <property type="evidence" value="ECO:0007669"/>
    <property type="project" value="TreeGrafter"/>
</dbReference>
<evidence type="ECO:0000313" key="3">
    <source>
        <dbReference type="Proteomes" id="UP000298416"/>
    </source>
</evidence>
<gene>
    <name evidence="2" type="ORF">SASPL_112998</name>
</gene>
<comment type="caution">
    <text evidence="2">The sequence shown here is derived from an EMBL/GenBank/DDBJ whole genome shotgun (WGS) entry which is preliminary data.</text>
</comment>
<dbReference type="AlphaFoldDB" id="A0A8X9A5W0"/>
<keyword evidence="1" id="KW-0175">Coiled coil</keyword>
<dbReference type="Proteomes" id="UP000298416">
    <property type="component" value="Unassembled WGS sequence"/>
</dbReference>
<evidence type="ECO:0000313" key="2">
    <source>
        <dbReference type="EMBL" id="KAG6428741.1"/>
    </source>
</evidence>